<dbReference type="RefSeq" id="WP_015514199.1">
    <property type="nucleotide sequence ID" value="NZ_JAJCNA010000001.1"/>
</dbReference>
<keyword evidence="1" id="KW-0690">Ribosome biogenesis</keyword>
<evidence type="ECO:0000256" key="2">
    <source>
        <dbReference type="ARBA" id="ARBA00022670"/>
    </source>
</evidence>
<dbReference type="Proteomes" id="UP000260773">
    <property type="component" value="Unassembled WGS sequence"/>
</dbReference>
<proteinExistence type="inferred from homology"/>
<dbReference type="EMBL" id="QVEP01000039">
    <property type="protein sequence ID" value="RGB76626.1"/>
    <property type="molecule type" value="Genomic_DNA"/>
</dbReference>
<dbReference type="CDD" id="cd16332">
    <property type="entry name" value="Prp-like"/>
    <property type="match status" value="1"/>
</dbReference>
<dbReference type="GO" id="GO:0042254">
    <property type="term" value="P:ribosome biogenesis"/>
    <property type="evidence" value="ECO:0007669"/>
    <property type="project" value="UniProtKB-KW"/>
</dbReference>
<keyword evidence="3" id="KW-0378">Hydrolase</keyword>
<evidence type="ECO:0000256" key="5">
    <source>
        <dbReference type="ARBA" id="ARBA00044503"/>
    </source>
</evidence>
<accession>A0A3E2TIW2</accession>
<evidence type="ECO:0000256" key="3">
    <source>
        <dbReference type="ARBA" id="ARBA00022801"/>
    </source>
</evidence>
<dbReference type="GO" id="GO:0006508">
    <property type="term" value="P:proteolysis"/>
    <property type="evidence" value="ECO:0007669"/>
    <property type="project" value="UniProtKB-KW"/>
</dbReference>
<dbReference type="PANTHER" id="PTHR39178:SF1">
    <property type="entry name" value="RIBOSOMAL-PROCESSING CYSTEINE PROTEASE PRP"/>
    <property type="match status" value="1"/>
</dbReference>
<dbReference type="InterPro" id="IPR036764">
    <property type="entry name" value="Peptidase_Prp_sf"/>
</dbReference>
<evidence type="ECO:0000313" key="8">
    <source>
        <dbReference type="Proteomes" id="UP000260773"/>
    </source>
</evidence>
<comment type="caution">
    <text evidence="7">The sequence shown here is derived from an EMBL/GenBank/DDBJ whole genome shotgun (WGS) entry which is preliminary data.</text>
</comment>
<evidence type="ECO:0000256" key="1">
    <source>
        <dbReference type="ARBA" id="ARBA00022517"/>
    </source>
</evidence>
<dbReference type="Pfam" id="PF04327">
    <property type="entry name" value="Peptidase_Prp"/>
    <property type="match status" value="1"/>
</dbReference>
<dbReference type="SUPFAM" id="SSF118010">
    <property type="entry name" value="TM1457-like"/>
    <property type="match status" value="1"/>
</dbReference>
<name>A0A3E2TIW2_9FIRM</name>
<evidence type="ECO:0000256" key="6">
    <source>
        <dbReference type="ARBA" id="ARBA00044538"/>
    </source>
</evidence>
<dbReference type="AlphaFoldDB" id="A0A3E2TIW2"/>
<keyword evidence="4" id="KW-0788">Thiol protease</keyword>
<organism evidence="7 8">
    <name type="scientific">Coprococcus catus</name>
    <dbReference type="NCBI Taxonomy" id="116085"/>
    <lineage>
        <taxon>Bacteria</taxon>
        <taxon>Bacillati</taxon>
        <taxon>Bacillota</taxon>
        <taxon>Clostridia</taxon>
        <taxon>Lachnospirales</taxon>
        <taxon>Lachnospiraceae</taxon>
        <taxon>Coprococcus</taxon>
    </lineage>
</organism>
<dbReference type="Gene3D" id="3.30.70.1490">
    <property type="entry name" value="Cysteine protease Prp"/>
    <property type="match status" value="1"/>
</dbReference>
<sequence>MISVTVYKDKNNHYTGFRCDGHAEYAEPGEDIVCSAVSVLTLNTCNAIEALTEDAFSVGADQETGLVDFDFDDVPGHDAALLIDALVIGMQSLSEQYSEFIHFEIEEV</sequence>
<dbReference type="InterPro" id="IPR007422">
    <property type="entry name" value="Peptidase_Prp"/>
</dbReference>
<comment type="similarity">
    <text evidence="5">Belongs to the Prp family.</text>
</comment>
<dbReference type="GO" id="GO:0008234">
    <property type="term" value="F:cysteine-type peptidase activity"/>
    <property type="evidence" value="ECO:0007669"/>
    <property type="project" value="UniProtKB-KW"/>
</dbReference>
<keyword evidence="2 7" id="KW-0645">Protease</keyword>
<evidence type="ECO:0000256" key="4">
    <source>
        <dbReference type="ARBA" id="ARBA00022807"/>
    </source>
</evidence>
<dbReference type="PANTHER" id="PTHR39178">
    <property type="entry name" value="HYPOTHETICAL RIBOSOME-ASSOCIATED PROTEIN"/>
    <property type="match status" value="1"/>
</dbReference>
<protein>
    <recommendedName>
        <fullName evidence="6">Ribosomal processing cysteine protease Prp</fullName>
    </recommendedName>
</protein>
<reference evidence="7 8" key="1">
    <citation type="submission" date="2018-08" db="EMBL/GenBank/DDBJ databases">
        <title>A genome reference for cultivated species of the human gut microbiota.</title>
        <authorList>
            <person name="Zou Y."/>
            <person name="Xue W."/>
            <person name="Luo G."/>
        </authorList>
    </citation>
    <scope>NUCLEOTIDE SEQUENCE [LARGE SCALE GENOMIC DNA]</scope>
    <source>
        <strain evidence="7 8">AF45-17</strain>
    </source>
</reference>
<evidence type="ECO:0000313" key="7">
    <source>
        <dbReference type="EMBL" id="RGB76626.1"/>
    </source>
</evidence>
<gene>
    <name evidence="7" type="ORF">DW070_13075</name>
</gene>